<dbReference type="REBASE" id="300383">
    <property type="entry name" value="Hpa2596ORF5345P"/>
</dbReference>
<dbReference type="RefSeq" id="WP_111406771.1">
    <property type="nucleotide sequence ID" value="NZ_QEPT01000003.1"/>
</dbReference>
<name>A0AAQ0GZB1_HAEPA</name>
<dbReference type="AlphaFoldDB" id="A0AAQ0GZB1"/>
<accession>A0AAQ0GZB1</accession>
<evidence type="ECO:0000259" key="2">
    <source>
        <dbReference type="Pfam" id="PF09509"/>
    </source>
</evidence>
<evidence type="ECO:0000313" key="3">
    <source>
        <dbReference type="EMBL" id="RDE84293.1"/>
    </source>
</evidence>
<protein>
    <submittedName>
        <fullName evidence="3">TIGR02391 family protein</fullName>
    </submittedName>
</protein>
<reference evidence="3 4" key="1">
    <citation type="submission" date="2018-05" db="EMBL/GenBank/DDBJ databases">
        <title>Draft Genome Sequences for a Diverse set of 7 Haemophilus Species.</title>
        <authorList>
            <person name="Nichols M."/>
            <person name="Topaz N."/>
            <person name="Wang X."/>
            <person name="Wang X."/>
            <person name="Boxrud D."/>
        </authorList>
    </citation>
    <scope>NUCLEOTIDE SEQUENCE [LARGE SCALE GENOMIC DNA]</scope>
    <source>
        <strain evidence="3 4">C2006002596</strain>
    </source>
</reference>
<dbReference type="Proteomes" id="UP000253823">
    <property type="component" value="Unassembled WGS sequence"/>
</dbReference>
<evidence type="ECO:0000313" key="4">
    <source>
        <dbReference type="Proteomes" id="UP000253823"/>
    </source>
</evidence>
<dbReference type="Gene3D" id="3.30.565.10">
    <property type="entry name" value="Histidine kinase-like ATPase, C-terminal domain"/>
    <property type="match status" value="1"/>
</dbReference>
<evidence type="ECO:0000256" key="1">
    <source>
        <dbReference type="SAM" id="MobiDB-lite"/>
    </source>
</evidence>
<comment type="caution">
    <text evidence="3">The sequence shown here is derived from an EMBL/GenBank/DDBJ whole genome shotgun (WGS) entry which is preliminary data.</text>
</comment>
<proteinExistence type="predicted"/>
<dbReference type="NCBIfam" id="TIGR02391">
    <property type="entry name" value="hypoth_ymh"/>
    <property type="match status" value="1"/>
</dbReference>
<feature type="domain" description="Conserved hypothetical protein CHP02391" evidence="2">
    <location>
        <begin position="409"/>
        <end position="546"/>
    </location>
</feature>
<gene>
    <name evidence="3" type="ORF">DPV95_05350</name>
</gene>
<dbReference type="EMBL" id="QEPT01000003">
    <property type="protein sequence ID" value="RDE84293.1"/>
    <property type="molecule type" value="Genomic_DNA"/>
</dbReference>
<feature type="region of interest" description="Disordered" evidence="1">
    <location>
        <begin position="444"/>
        <end position="465"/>
    </location>
</feature>
<dbReference type="SUPFAM" id="SSF55874">
    <property type="entry name" value="ATPase domain of HSP90 chaperone/DNA topoisomerase II/histidine kinase"/>
    <property type="match status" value="1"/>
</dbReference>
<dbReference type="InterPro" id="IPR012654">
    <property type="entry name" value="CHP02391"/>
</dbReference>
<dbReference type="InterPro" id="IPR036890">
    <property type="entry name" value="HATPase_C_sf"/>
</dbReference>
<dbReference type="Pfam" id="PF13589">
    <property type="entry name" value="HATPase_c_3"/>
    <property type="match status" value="1"/>
</dbReference>
<organism evidence="3 4">
    <name type="scientific">Haemophilus parainfluenzae</name>
    <dbReference type="NCBI Taxonomy" id="729"/>
    <lineage>
        <taxon>Bacteria</taxon>
        <taxon>Pseudomonadati</taxon>
        <taxon>Pseudomonadota</taxon>
        <taxon>Gammaproteobacteria</taxon>
        <taxon>Pasteurellales</taxon>
        <taxon>Pasteurellaceae</taxon>
        <taxon>Haemophilus</taxon>
    </lineage>
</organism>
<sequence>MPDKQLKMSFQPTVIEHLGVKMYSHTVPAIAELVANAYDAGATVAEVLLYDKPEHKIVIKDDGTGMSFDEINDFYLRIGRNRRRENQPSCLNRKPTGKKGLGKLALFGLGNRIEISTVKDGEQVTFILDYADILQSEGDYEPKFDSNPVDSSVPNGTVITLTELTKKQGYPLDNYTDHLARLFDFPDPNFIIKISLNDGEPKIIDSMLKYKSVTPQFEWKYEELILTDVLAEKAEKYMSSGLIKGKFITTEKPLKNNMKGITLFANGRMVNAPEFFRSSESSHFYSYLTGWLNVDFIDDDHEDLISTDRTSLDWKQPITTMLREFLGEVVIAIERDWRKKRREHQDKNIQNKNNINIKDWKNKLPEEIRAPINNILNKVRNSELANDEQADLIKDLHGLIPEYPYYHWRGLHSEIKDASKNYYEQQDYYQAFTESIKRYIANTREKSKSTQSSEQGLMGDAFGGDKSKRKLTVTRKRQLKPNGQPFTENTLFAIEEGQKFLSMGVVSGCRNPLAHEEIKDLKNSSLFTEKDCLDALGLLSHLQRRLEESEPE</sequence>
<dbReference type="Pfam" id="PF09509">
    <property type="entry name" value="Hypoth_Ymh"/>
    <property type="match status" value="1"/>
</dbReference>